<dbReference type="OrthoDB" id="4095763at2759"/>
<evidence type="ECO:0000313" key="2">
    <source>
        <dbReference type="EMBL" id="CDF91196.1"/>
    </source>
</evidence>
<reference evidence="3" key="1">
    <citation type="journal article" date="2013" name="Genome Announc.">
        <title>Genome sequence of the food spoilage yeast Zygosaccharomyces bailii CLIB 213(T).</title>
        <authorList>
            <person name="Galeote V."/>
            <person name="Bigey F."/>
            <person name="Devillers H."/>
            <person name="Neuveglise C."/>
            <person name="Dequin S."/>
        </authorList>
    </citation>
    <scope>NUCLEOTIDE SEQUENCE [LARGE SCALE GENOMIC DNA]</scope>
    <source>
        <strain evidence="3">CLIB 213 / ATCC 58445 / CBS 680 / CCRC 21525 / NBRC 1098 / NCYC 1416 / NRRL Y-2227</strain>
    </source>
</reference>
<dbReference type="EMBL" id="HG316463">
    <property type="protein sequence ID" value="CDF91196.1"/>
    <property type="molecule type" value="Genomic_DNA"/>
</dbReference>
<sequence>MKTLGMSENENFEDCNGSSLLELVFGTKVNAQMLSHDAVVKALDFKVEQERTKQQFYRLESVTRSIELFKLARELGVPPEHIAALFANEGPSSPLPQQQQQLLQQQSQQSQQQQEQVQPQQPQLAQAVTTAINRPPQSYKFPPAGSTLPPKPMSFPINRTHSPARIGANAVAALNDSVALKEEGDGPGIPAVAQATPHRRSDEFDNEYDSSNDNSHHSHHSHSSHSSNNEVADGNVNKAGIQHRNCSLPGSKYSSPAGNIGGTPILSITKSDRSSQKSAQGLNGGHGGGSWKKLGLVTKRHRRTKSASSFGVIDLNILEATKPSQPHSQQQQTQQQQQQLPRQQHSPPARSPTSTTSQHHHDYDEKTCSESSSRNASPVRTNSVAKLLNSS</sequence>
<feature type="region of interest" description="Disordered" evidence="1">
    <location>
        <begin position="182"/>
        <end position="308"/>
    </location>
</feature>
<organism evidence="2 3">
    <name type="scientific">Zygosaccharomyces bailii (strain CLIB 213 / ATCC 58445 / CBS 680 / BCRC 21525 / NBRC 1098 / NCYC 1416 / NRRL Y-2227)</name>
    <dbReference type="NCBI Taxonomy" id="1333698"/>
    <lineage>
        <taxon>Eukaryota</taxon>
        <taxon>Fungi</taxon>
        <taxon>Dikarya</taxon>
        <taxon>Ascomycota</taxon>
        <taxon>Saccharomycotina</taxon>
        <taxon>Saccharomycetes</taxon>
        <taxon>Saccharomycetales</taxon>
        <taxon>Saccharomycetaceae</taxon>
        <taxon>Zygosaccharomyces</taxon>
    </lineage>
</organism>
<protein>
    <submittedName>
        <fullName evidence="2">ZYBA0S10-01838g1_1</fullName>
    </submittedName>
</protein>
<dbReference type="AlphaFoldDB" id="A0A8J2XDA5"/>
<dbReference type="Proteomes" id="UP000019375">
    <property type="component" value="Unassembled WGS sequence"/>
</dbReference>
<keyword evidence="3" id="KW-1185">Reference proteome</keyword>
<feature type="compositionally biased region" description="Basic and acidic residues" evidence="1">
    <location>
        <begin position="359"/>
        <end position="368"/>
    </location>
</feature>
<gene>
    <name evidence="2" type="ORF">BN860_01838g</name>
</gene>
<evidence type="ECO:0000313" key="3">
    <source>
        <dbReference type="Proteomes" id="UP000019375"/>
    </source>
</evidence>
<proteinExistence type="predicted"/>
<feature type="compositionally biased region" description="Low complexity" evidence="1">
    <location>
        <begin position="323"/>
        <end position="357"/>
    </location>
</feature>
<feature type="compositionally biased region" description="Polar residues" evidence="1">
    <location>
        <begin position="369"/>
        <end position="391"/>
    </location>
</feature>
<accession>A0A8J2XDA5</accession>
<dbReference type="Pfam" id="PF10846">
    <property type="entry name" value="DUF2722"/>
    <property type="match status" value="1"/>
</dbReference>
<feature type="compositionally biased region" description="Low complexity" evidence="1">
    <location>
        <begin position="95"/>
        <end position="126"/>
    </location>
</feature>
<evidence type="ECO:0000256" key="1">
    <source>
        <dbReference type="SAM" id="MobiDB-lite"/>
    </source>
</evidence>
<dbReference type="InterPro" id="IPR021216">
    <property type="entry name" value="DUF2722"/>
</dbReference>
<feature type="region of interest" description="Disordered" evidence="1">
    <location>
        <begin position="322"/>
        <end position="391"/>
    </location>
</feature>
<feature type="compositionally biased region" description="Polar residues" evidence="1">
    <location>
        <begin position="127"/>
        <end position="136"/>
    </location>
</feature>
<name>A0A8J2XDA5_ZYGB2</name>
<feature type="region of interest" description="Disordered" evidence="1">
    <location>
        <begin position="87"/>
        <end position="161"/>
    </location>
</feature>